<dbReference type="Pfam" id="PF12146">
    <property type="entry name" value="Hydrolase_4"/>
    <property type="match status" value="1"/>
</dbReference>
<evidence type="ECO:0000256" key="1">
    <source>
        <dbReference type="SAM" id="SignalP"/>
    </source>
</evidence>
<dbReference type="PANTHER" id="PTHR43265:SF1">
    <property type="entry name" value="ESTERASE ESTD"/>
    <property type="match status" value="1"/>
</dbReference>
<keyword evidence="4" id="KW-1185">Reference proteome</keyword>
<feature type="domain" description="Serine aminopeptidase S33" evidence="2">
    <location>
        <begin position="72"/>
        <end position="284"/>
    </location>
</feature>
<dbReference type="Proteomes" id="UP000278222">
    <property type="component" value="Unassembled WGS sequence"/>
</dbReference>
<dbReference type="GO" id="GO:0052689">
    <property type="term" value="F:carboxylic ester hydrolase activity"/>
    <property type="evidence" value="ECO:0007669"/>
    <property type="project" value="TreeGrafter"/>
</dbReference>
<dbReference type="SUPFAM" id="SSF53474">
    <property type="entry name" value="alpha/beta-Hydrolases"/>
    <property type="match status" value="1"/>
</dbReference>
<dbReference type="InterPro" id="IPR022742">
    <property type="entry name" value="Hydrolase_4"/>
</dbReference>
<name>A0A3N1MBE8_9PROT</name>
<keyword evidence="1" id="KW-0732">Signal</keyword>
<reference evidence="3 4" key="1">
    <citation type="submission" date="2018-11" db="EMBL/GenBank/DDBJ databases">
        <title>Genomic Encyclopedia of Type Strains, Phase IV (KMG-IV): sequencing the most valuable type-strain genomes for metagenomic binning, comparative biology and taxonomic classification.</title>
        <authorList>
            <person name="Goeker M."/>
        </authorList>
    </citation>
    <scope>NUCLEOTIDE SEQUENCE [LARGE SCALE GENOMIC DNA]</scope>
    <source>
        <strain evidence="3 4">DSM 5900</strain>
    </source>
</reference>
<proteinExistence type="predicted"/>
<evidence type="ECO:0000313" key="3">
    <source>
        <dbReference type="EMBL" id="ROQ00958.1"/>
    </source>
</evidence>
<dbReference type="InterPro" id="IPR053145">
    <property type="entry name" value="AB_hydrolase_Est10"/>
</dbReference>
<dbReference type="EMBL" id="RJKX01000011">
    <property type="protein sequence ID" value="ROQ00958.1"/>
    <property type="molecule type" value="Genomic_DNA"/>
</dbReference>
<accession>A0A3N1MBE8</accession>
<sequence>MASRPRRLVLLVLGLLCCRPMAAAAEPIAIDGPKGALAGELLAVPDARHIVVIVPGSGPTDRDGNAGRLGLRSDTYKILAHGLKAAGISSLRIDKRGLYGSAAAIADPNDVTIAAYADDTRKWVERAAQAAPCVWIAGHSEGGLVALVAAGNAPRSLCGLILMATSGRPTGRLLIDQLRSNPANAPLMPEIEAVVADLEAGRSRDAASLSLALRPLFPDGLQRYMIDLFAYDPTAVARQWRGPALILQGDRDIQVKPADADLLAKAMPSAVRADLHGATHMLKMDVPRQPLATYQDPALPLHPDLVPAIVALLQRSPPAR</sequence>
<dbReference type="RefSeq" id="WP_123687765.1">
    <property type="nucleotide sequence ID" value="NZ_AP019700.1"/>
</dbReference>
<organism evidence="3 4">
    <name type="scientific">Stella humosa</name>
    <dbReference type="NCBI Taxonomy" id="94"/>
    <lineage>
        <taxon>Bacteria</taxon>
        <taxon>Pseudomonadati</taxon>
        <taxon>Pseudomonadota</taxon>
        <taxon>Alphaproteobacteria</taxon>
        <taxon>Rhodospirillales</taxon>
        <taxon>Stellaceae</taxon>
        <taxon>Stella</taxon>
    </lineage>
</organism>
<dbReference type="InterPro" id="IPR029058">
    <property type="entry name" value="AB_hydrolase_fold"/>
</dbReference>
<evidence type="ECO:0000313" key="4">
    <source>
        <dbReference type="Proteomes" id="UP000278222"/>
    </source>
</evidence>
<gene>
    <name evidence="3" type="ORF">EDC65_0128</name>
</gene>
<dbReference type="OrthoDB" id="9809549at2"/>
<comment type="caution">
    <text evidence="3">The sequence shown here is derived from an EMBL/GenBank/DDBJ whole genome shotgun (WGS) entry which is preliminary data.</text>
</comment>
<feature type="chain" id="PRO_5017964753" description="Serine aminopeptidase S33 domain-containing protein" evidence="1">
    <location>
        <begin position="25"/>
        <end position="320"/>
    </location>
</feature>
<dbReference type="Gene3D" id="3.40.50.1820">
    <property type="entry name" value="alpha/beta hydrolase"/>
    <property type="match status" value="1"/>
</dbReference>
<dbReference type="AlphaFoldDB" id="A0A3N1MBE8"/>
<evidence type="ECO:0000259" key="2">
    <source>
        <dbReference type="Pfam" id="PF12146"/>
    </source>
</evidence>
<protein>
    <recommendedName>
        <fullName evidence="2">Serine aminopeptidase S33 domain-containing protein</fullName>
    </recommendedName>
</protein>
<feature type="signal peptide" evidence="1">
    <location>
        <begin position="1"/>
        <end position="24"/>
    </location>
</feature>
<dbReference type="PANTHER" id="PTHR43265">
    <property type="entry name" value="ESTERASE ESTD"/>
    <property type="match status" value="1"/>
</dbReference>